<dbReference type="PRINTS" id="PR00080">
    <property type="entry name" value="SDRFAMILY"/>
</dbReference>
<dbReference type="PRINTS" id="PR00081">
    <property type="entry name" value="GDHRDH"/>
</dbReference>
<evidence type="ECO:0000256" key="2">
    <source>
        <dbReference type="ARBA" id="ARBA00023002"/>
    </source>
</evidence>
<dbReference type="EMBL" id="VOGC01000007">
    <property type="protein sequence ID" value="MQN01939.1"/>
    <property type="molecule type" value="Genomic_DNA"/>
</dbReference>
<keyword evidence="5" id="KW-1185">Reference proteome</keyword>
<name>A0A6N7J2G5_9FIRM</name>
<dbReference type="GO" id="GO:0016616">
    <property type="term" value="F:oxidoreductase activity, acting on the CH-OH group of donors, NAD or NADP as acceptor"/>
    <property type="evidence" value="ECO:0007669"/>
    <property type="project" value="TreeGrafter"/>
</dbReference>
<dbReference type="InterPro" id="IPR036291">
    <property type="entry name" value="NAD(P)-bd_dom_sf"/>
</dbReference>
<dbReference type="AlphaFoldDB" id="A0A6N7J2G5"/>
<dbReference type="Pfam" id="PF00106">
    <property type="entry name" value="adh_short"/>
    <property type="match status" value="1"/>
</dbReference>
<evidence type="ECO:0000313" key="5">
    <source>
        <dbReference type="Proteomes" id="UP000460257"/>
    </source>
</evidence>
<organism evidence="4 5">
    <name type="scientific">Candidatus Weimeria bifida</name>
    <dbReference type="NCBI Taxonomy" id="2599074"/>
    <lineage>
        <taxon>Bacteria</taxon>
        <taxon>Bacillati</taxon>
        <taxon>Bacillota</taxon>
        <taxon>Clostridia</taxon>
        <taxon>Lachnospirales</taxon>
        <taxon>Lachnospiraceae</taxon>
        <taxon>Candidatus Weimeria</taxon>
    </lineage>
</organism>
<accession>A0A6N7J2G5</accession>
<dbReference type="GO" id="GO:0030497">
    <property type="term" value="P:fatty acid elongation"/>
    <property type="evidence" value="ECO:0007669"/>
    <property type="project" value="TreeGrafter"/>
</dbReference>
<protein>
    <submittedName>
        <fullName evidence="4">SDR family oxidoreductase</fullName>
    </submittedName>
</protein>
<dbReference type="PANTHER" id="PTHR42760:SF40">
    <property type="entry name" value="3-OXOACYL-[ACYL-CARRIER-PROTEIN] REDUCTASE, CHLOROPLASTIC"/>
    <property type="match status" value="1"/>
</dbReference>
<dbReference type="PANTHER" id="PTHR42760">
    <property type="entry name" value="SHORT-CHAIN DEHYDROGENASES/REDUCTASES FAMILY MEMBER"/>
    <property type="match status" value="1"/>
</dbReference>
<dbReference type="NCBIfam" id="NF047420">
    <property type="entry name" value="EF_P_mod_YmfI"/>
    <property type="match status" value="1"/>
</dbReference>
<dbReference type="SUPFAM" id="SSF51735">
    <property type="entry name" value="NAD(P)-binding Rossmann-fold domains"/>
    <property type="match status" value="1"/>
</dbReference>
<evidence type="ECO:0000256" key="3">
    <source>
        <dbReference type="RuleBase" id="RU000363"/>
    </source>
</evidence>
<keyword evidence="2" id="KW-0560">Oxidoreductase</keyword>
<dbReference type="InterPro" id="IPR020904">
    <property type="entry name" value="Sc_DH/Rdtase_CS"/>
</dbReference>
<dbReference type="FunFam" id="3.40.50.720:FF:000173">
    <property type="entry name" value="3-oxoacyl-[acyl-carrier protein] reductase"/>
    <property type="match status" value="1"/>
</dbReference>
<dbReference type="Gene3D" id="3.40.50.720">
    <property type="entry name" value="NAD(P)-binding Rossmann-like Domain"/>
    <property type="match status" value="1"/>
</dbReference>
<comment type="caution">
    <text evidence="4">The sequence shown here is derived from an EMBL/GenBank/DDBJ whole genome shotgun (WGS) entry which is preliminary data.</text>
</comment>
<evidence type="ECO:0000256" key="1">
    <source>
        <dbReference type="ARBA" id="ARBA00006484"/>
    </source>
</evidence>
<evidence type="ECO:0000313" key="4">
    <source>
        <dbReference type="EMBL" id="MQN01939.1"/>
    </source>
</evidence>
<gene>
    <name evidence="4" type="ORF">FRC54_08565</name>
</gene>
<dbReference type="InterPro" id="IPR002347">
    <property type="entry name" value="SDR_fam"/>
</dbReference>
<dbReference type="Proteomes" id="UP000460257">
    <property type="component" value="Unassembled WGS sequence"/>
</dbReference>
<comment type="similarity">
    <text evidence="1 3">Belongs to the short-chain dehydrogenases/reductases (SDR) family.</text>
</comment>
<dbReference type="PROSITE" id="PS00061">
    <property type="entry name" value="ADH_SHORT"/>
    <property type="match status" value="1"/>
</dbReference>
<sequence length="254" mass="27275">MKDLLNNRESQLPEKYGIVTGASRGIGRAIAEKMASEHVSLAICCEKSIESLNEFAAGLRRKSGITVYTYKTDVGDPASVSAMASDILSHFPRIDYLVNNAGISIVGLLTDMTNDEWNRILSVNLSSVFYTMNAFLPTMIHEKSGSILNISSMWGTSGASCEAAYSATKGGVNLLTRAMAKELAPSGITVNAIAPGCVDTDMNAIFSEEEKKDLCEEIPIGRFARPEEIAEAAWSLMNLTYVTGQILGADGGFL</sequence>
<reference evidence="4" key="1">
    <citation type="journal article" date="2020" name="Appl. Environ. Microbiol.">
        <title>Medium-Chain Fatty Acid Synthesis by 'Candidatus Weimeria bifida' gen. nov., sp. nov., and 'Candidatus Pseudoramibacter fermentans' sp. nov.</title>
        <authorList>
            <person name="Scarborough M.J."/>
            <person name="Myers K.S."/>
            <person name="Donohue T.J."/>
            <person name="Noguera D.R."/>
        </authorList>
    </citation>
    <scope>NUCLEOTIDE SEQUENCE</scope>
    <source>
        <strain evidence="4">LCO1.1</strain>
    </source>
</reference>
<dbReference type="CDD" id="cd05233">
    <property type="entry name" value="SDR_c"/>
    <property type="match status" value="1"/>
</dbReference>
<proteinExistence type="inferred from homology"/>